<keyword evidence="9 18" id="KW-0418">Kinase</keyword>
<protein>
    <recommendedName>
        <fullName evidence="3">histidine kinase</fullName>
        <ecNumber evidence="3">2.7.13.3</ecNumber>
    </recommendedName>
</protein>
<keyword evidence="6" id="KW-0808">Transferase</keyword>
<keyword evidence="10" id="KW-0067">ATP-binding</keyword>
<dbReference type="SMART" id="SM00387">
    <property type="entry name" value="HATPase_c"/>
    <property type="match status" value="1"/>
</dbReference>
<evidence type="ECO:0000313" key="19">
    <source>
        <dbReference type="Proteomes" id="UP000462760"/>
    </source>
</evidence>
<feature type="domain" description="HAMP" evidence="16">
    <location>
        <begin position="188"/>
        <end position="240"/>
    </location>
</feature>
<reference evidence="18 19" key="1">
    <citation type="submission" date="2019-08" db="EMBL/GenBank/DDBJ databases">
        <title>In-depth cultivation of the pig gut microbiome towards novel bacterial diversity and tailored functional studies.</title>
        <authorList>
            <person name="Wylensek D."/>
            <person name="Hitch T.C.A."/>
            <person name="Clavel T."/>
        </authorList>
    </citation>
    <scope>NUCLEOTIDE SEQUENCE [LARGE SCALE GENOMIC DNA]</scope>
    <source>
        <strain evidence="18 19">Med78-601-WT-4W-RMD-3</strain>
    </source>
</reference>
<evidence type="ECO:0000256" key="13">
    <source>
        <dbReference type="ARBA" id="ARBA00023136"/>
    </source>
</evidence>
<dbReference type="RefSeq" id="WP_154483745.1">
    <property type="nucleotide sequence ID" value="NZ_JAKNID010000015.1"/>
</dbReference>
<dbReference type="InterPro" id="IPR003661">
    <property type="entry name" value="HisK_dim/P_dom"/>
</dbReference>
<dbReference type="FunFam" id="3.30.565.10:FF:000006">
    <property type="entry name" value="Sensor histidine kinase WalK"/>
    <property type="match status" value="1"/>
</dbReference>
<dbReference type="SUPFAM" id="SSF47384">
    <property type="entry name" value="Homodimeric domain of signal transducing histidine kinase"/>
    <property type="match status" value="1"/>
</dbReference>
<evidence type="ECO:0000256" key="12">
    <source>
        <dbReference type="ARBA" id="ARBA00023012"/>
    </source>
</evidence>
<feature type="transmembrane region" description="Helical" evidence="14">
    <location>
        <begin position="12"/>
        <end position="31"/>
    </location>
</feature>
<evidence type="ECO:0000259" key="15">
    <source>
        <dbReference type="PROSITE" id="PS50109"/>
    </source>
</evidence>
<dbReference type="Gene3D" id="1.10.287.130">
    <property type="match status" value="1"/>
</dbReference>
<dbReference type="EMBL" id="JAKNID010000015">
    <property type="protein sequence ID" value="MCG4564926.1"/>
    <property type="molecule type" value="Genomic_DNA"/>
</dbReference>
<dbReference type="PANTHER" id="PTHR45528:SF1">
    <property type="entry name" value="SENSOR HISTIDINE KINASE CPXA"/>
    <property type="match status" value="1"/>
</dbReference>
<dbReference type="EMBL" id="VULR01000005">
    <property type="protein sequence ID" value="MSS43068.1"/>
    <property type="molecule type" value="Genomic_DNA"/>
</dbReference>
<sequence>MKSIKTRLVGNFMLVIIITVVILELVLLNAAKQYYYKNLEDVLSNQIRLSSEFYSRYFSTSSLEDLIVDDVDLFWKQTNAQVQILDLKGNVLMDSIGVDYPKIIQTPDIIKAKKGEKGTWIGNVEYDSSQVMAVSYPLISDGNIIGIMRFIASLSSTNKIIRNISLILLWIGFIVVLISGLVSIFLANTIVKPLREVTGVAEKMADGQLKVRSQKKYDDEIGKLSDTLNYMAEELIKKEQLKNDFISSISHELRTPLTSIKGWAITLRSEDLPDNPLLKDGLDIIEKESDRLTYMVEELLDFSRFVSGRITLNKEEMDITKVLKQITKQLTPRANLKNIKLNIDIKEELPIILGDENRIKQVFINLIDNSLKFTPKAGNISLSARMKGQYIVVSVEDCGCGIPREDLPYVKEKFYKGKNSKSNSGLGLSISDEIVKLHGGFIKIESEVNVGTKISVFLPTKEELVK</sequence>
<gene>
    <name evidence="18" type="ORF">FYJ27_04885</name>
    <name evidence="17" type="ORF">L0P62_05620</name>
</gene>
<comment type="catalytic activity">
    <reaction evidence="1">
        <text>ATP + protein L-histidine = ADP + protein N-phospho-L-histidine.</text>
        <dbReference type="EC" id="2.7.13.3"/>
    </reaction>
</comment>
<dbReference type="CDD" id="cd00082">
    <property type="entry name" value="HisKA"/>
    <property type="match status" value="1"/>
</dbReference>
<feature type="transmembrane region" description="Helical" evidence="14">
    <location>
        <begin position="164"/>
        <end position="187"/>
    </location>
</feature>
<dbReference type="SMART" id="SM00304">
    <property type="entry name" value="HAMP"/>
    <property type="match status" value="1"/>
</dbReference>
<evidence type="ECO:0000256" key="3">
    <source>
        <dbReference type="ARBA" id="ARBA00012438"/>
    </source>
</evidence>
<dbReference type="Gene3D" id="3.30.565.10">
    <property type="entry name" value="Histidine kinase-like ATPase, C-terminal domain"/>
    <property type="match status" value="1"/>
</dbReference>
<dbReference type="SUPFAM" id="SSF55874">
    <property type="entry name" value="ATPase domain of HSP90 chaperone/DNA topoisomerase II/histidine kinase"/>
    <property type="match status" value="1"/>
</dbReference>
<dbReference type="InterPro" id="IPR005467">
    <property type="entry name" value="His_kinase_dom"/>
</dbReference>
<evidence type="ECO:0000313" key="18">
    <source>
        <dbReference type="EMBL" id="MSS43068.1"/>
    </source>
</evidence>
<keyword evidence="8" id="KW-0547">Nucleotide-binding</keyword>
<dbReference type="GO" id="GO:0005886">
    <property type="term" value="C:plasma membrane"/>
    <property type="evidence" value="ECO:0007669"/>
    <property type="project" value="UniProtKB-SubCell"/>
</dbReference>
<dbReference type="SMART" id="SM00388">
    <property type="entry name" value="HisKA"/>
    <property type="match status" value="1"/>
</dbReference>
<dbReference type="InterPro" id="IPR003594">
    <property type="entry name" value="HATPase_dom"/>
</dbReference>
<dbReference type="InterPro" id="IPR050398">
    <property type="entry name" value="HssS/ArlS-like"/>
</dbReference>
<comment type="subcellular location">
    <subcellularLocation>
        <location evidence="2">Cell membrane</location>
        <topology evidence="2">Multi-pass membrane protein</topology>
    </subcellularLocation>
</comment>
<dbReference type="InterPro" id="IPR003660">
    <property type="entry name" value="HAMP_dom"/>
</dbReference>
<dbReference type="Pfam" id="PF02518">
    <property type="entry name" value="HATPase_c"/>
    <property type="match status" value="1"/>
</dbReference>
<dbReference type="PANTHER" id="PTHR45528">
    <property type="entry name" value="SENSOR HISTIDINE KINASE CPXA"/>
    <property type="match status" value="1"/>
</dbReference>
<evidence type="ECO:0000313" key="20">
    <source>
        <dbReference type="Proteomes" id="UP001108123"/>
    </source>
</evidence>
<evidence type="ECO:0000256" key="8">
    <source>
        <dbReference type="ARBA" id="ARBA00022741"/>
    </source>
</evidence>
<dbReference type="SUPFAM" id="SSF158472">
    <property type="entry name" value="HAMP domain-like"/>
    <property type="match status" value="1"/>
</dbReference>
<keyword evidence="20" id="KW-1185">Reference proteome</keyword>
<evidence type="ECO:0000256" key="9">
    <source>
        <dbReference type="ARBA" id="ARBA00022777"/>
    </source>
</evidence>
<name>A0A844FGH9_9FIRM</name>
<accession>A0A844FGH9</accession>
<dbReference type="Pfam" id="PF00512">
    <property type="entry name" value="HisKA"/>
    <property type="match status" value="1"/>
</dbReference>
<dbReference type="InterPro" id="IPR036890">
    <property type="entry name" value="HATPase_C_sf"/>
</dbReference>
<evidence type="ECO:0000256" key="5">
    <source>
        <dbReference type="ARBA" id="ARBA00022553"/>
    </source>
</evidence>
<feature type="transmembrane region" description="Helical" evidence="14">
    <location>
        <begin position="133"/>
        <end position="152"/>
    </location>
</feature>
<keyword evidence="5" id="KW-0597">Phosphoprotein</keyword>
<feature type="domain" description="Histidine kinase" evidence="15">
    <location>
        <begin position="248"/>
        <end position="462"/>
    </location>
</feature>
<evidence type="ECO:0000256" key="10">
    <source>
        <dbReference type="ARBA" id="ARBA00022840"/>
    </source>
</evidence>
<dbReference type="CDD" id="cd00075">
    <property type="entry name" value="HATPase"/>
    <property type="match status" value="1"/>
</dbReference>
<evidence type="ECO:0000256" key="4">
    <source>
        <dbReference type="ARBA" id="ARBA00022475"/>
    </source>
</evidence>
<evidence type="ECO:0000259" key="16">
    <source>
        <dbReference type="PROSITE" id="PS50885"/>
    </source>
</evidence>
<dbReference type="PROSITE" id="PS50109">
    <property type="entry name" value="HIS_KIN"/>
    <property type="match status" value="1"/>
</dbReference>
<dbReference type="InterPro" id="IPR004358">
    <property type="entry name" value="Sig_transdc_His_kin-like_C"/>
</dbReference>
<keyword evidence="11 14" id="KW-1133">Transmembrane helix</keyword>
<dbReference type="Pfam" id="PF00672">
    <property type="entry name" value="HAMP"/>
    <property type="match status" value="1"/>
</dbReference>
<dbReference type="Proteomes" id="UP001108123">
    <property type="component" value="Unassembled WGS sequence"/>
</dbReference>
<dbReference type="Gene3D" id="6.10.340.10">
    <property type="match status" value="1"/>
</dbReference>
<dbReference type="GO" id="GO:0005524">
    <property type="term" value="F:ATP binding"/>
    <property type="evidence" value="ECO:0007669"/>
    <property type="project" value="UniProtKB-KW"/>
</dbReference>
<dbReference type="PROSITE" id="PS50885">
    <property type="entry name" value="HAMP"/>
    <property type="match status" value="1"/>
</dbReference>
<dbReference type="FunFam" id="1.10.287.130:FF:000001">
    <property type="entry name" value="Two-component sensor histidine kinase"/>
    <property type="match status" value="1"/>
</dbReference>
<evidence type="ECO:0000256" key="1">
    <source>
        <dbReference type="ARBA" id="ARBA00000085"/>
    </source>
</evidence>
<evidence type="ECO:0000256" key="2">
    <source>
        <dbReference type="ARBA" id="ARBA00004651"/>
    </source>
</evidence>
<keyword evidence="13 14" id="KW-0472">Membrane</keyword>
<dbReference type="PRINTS" id="PR00344">
    <property type="entry name" value="BCTRLSENSOR"/>
</dbReference>
<evidence type="ECO:0000256" key="6">
    <source>
        <dbReference type="ARBA" id="ARBA00022679"/>
    </source>
</evidence>
<dbReference type="InterPro" id="IPR036097">
    <property type="entry name" value="HisK_dim/P_sf"/>
</dbReference>
<dbReference type="EC" id="2.7.13.3" evidence="3"/>
<dbReference type="GO" id="GO:0000155">
    <property type="term" value="F:phosphorelay sensor kinase activity"/>
    <property type="evidence" value="ECO:0007669"/>
    <property type="project" value="InterPro"/>
</dbReference>
<dbReference type="CDD" id="cd06225">
    <property type="entry name" value="HAMP"/>
    <property type="match status" value="1"/>
</dbReference>
<proteinExistence type="predicted"/>
<reference evidence="17" key="2">
    <citation type="submission" date="2022-01" db="EMBL/GenBank/DDBJ databases">
        <title>Collection of gut derived symbiotic bacterial strains cultured from healthy donors.</title>
        <authorList>
            <person name="Lin H."/>
            <person name="Kohout C."/>
            <person name="Waligurski E."/>
            <person name="Pamer E.G."/>
        </authorList>
    </citation>
    <scope>NUCLEOTIDE SEQUENCE</scope>
    <source>
        <strain evidence="17">MSK.14.39</strain>
    </source>
</reference>
<evidence type="ECO:0000256" key="14">
    <source>
        <dbReference type="SAM" id="Phobius"/>
    </source>
</evidence>
<keyword evidence="7 14" id="KW-0812">Transmembrane</keyword>
<evidence type="ECO:0000313" key="17">
    <source>
        <dbReference type="EMBL" id="MCG4564926.1"/>
    </source>
</evidence>
<evidence type="ECO:0000256" key="7">
    <source>
        <dbReference type="ARBA" id="ARBA00022692"/>
    </source>
</evidence>
<dbReference type="AlphaFoldDB" id="A0A844FGH9"/>
<organism evidence="18 19">
    <name type="scientific">Anaerosalibacter bizertensis</name>
    <dbReference type="NCBI Taxonomy" id="932217"/>
    <lineage>
        <taxon>Bacteria</taxon>
        <taxon>Bacillati</taxon>
        <taxon>Bacillota</taxon>
        <taxon>Tissierellia</taxon>
        <taxon>Tissierellales</taxon>
        <taxon>Sporanaerobacteraceae</taxon>
        <taxon>Anaerosalibacter</taxon>
    </lineage>
</organism>
<keyword evidence="4" id="KW-1003">Cell membrane</keyword>
<keyword evidence="12" id="KW-0902">Two-component regulatory system</keyword>
<evidence type="ECO:0000256" key="11">
    <source>
        <dbReference type="ARBA" id="ARBA00022989"/>
    </source>
</evidence>
<dbReference type="OrthoDB" id="2359336at2"/>
<comment type="caution">
    <text evidence="18">The sequence shown here is derived from an EMBL/GenBank/DDBJ whole genome shotgun (WGS) entry which is preliminary data.</text>
</comment>
<dbReference type="Proteomes" id="UP000462760">
    <property type="component" value="Unassembled WGS sequence"/>
</dbReference>